<evidence type="ECO:0000313" key="1">
    <source>
        <dbReference type="EMBL" id="PLC40049.1"/>
    </source>
</evidence>
<dbReference type="Proteomes" id="UP000234456">
    <property type="component" value="Unassembled WGS sequence"/>
</dbReference>
<comment type="caution">
    <text evidence="2">The sequence shown here is derived from an EMBL/GenBank/DDBJ whole genome shotgun (WGS) entry which is preliminary data.</text>
</comment>
<protein>
    <submittedName>
        <fullName evidence="2">Uncharacterized protein</fullName>
    </submittedName>
</protein>
<organism evidence="2 3">
    <name type="scientific">Ralstonia pickettii</name>
    <name type="common">Burkholderia pickettii</name>
    <dbReference type="NCBI Taxonomy" id="329"/>
    <lineage>
        <taxon>Bacteria</taxon>
        <taxon>Pseudomonadati</taxon>
        <taxon>Pseudomonadota</taxon>
        <taxon>Betaproteobacteria</taxon>
        <taxon>Burkholderiales</taxon>
        <taxon>Burkholderiaceae</taxon>
        <taxon>Ralstonia</taxon>
    </lineage>
</organism>
<accession>A0A2N4TUC3</accession>
<dbReference type="EMBL" id="PKQE01000008">
    <property type="protein sequence ID" value="PLC40049.1"/>
    <property type="molecule type" value="Genomic_DNA"/>
</dbReference>
<sequence>MSRRWILGAIAAGAVSIAVVKGGHSTAEVDIASLANMDCLKDIQEGEICFEQNLDEKKQVQLMANRTLDPQGYFRLRSEGVDVVRSAKRAMKKDAKNDRDVAVSAEAKRCTSGIAHTLGFIREFPGRWTSVNVLPDKTEFVLIRDDVWAAGGKLGAYAFLHRFRVKGAPASIVLSYPSDTGAAVWLLSWAKGGVSFSVNVPDNLVSGKPERPDVEGLLKLAEAIDDRCHWQREKFAGIGIPLNPDGSLPDRIPAASMPDSH</sequence>
<gene>
    <name evidence="2" type="ORF">C0Q88_00725</name>
    <name evidence="1" type="ORF">C0Q88_23825</name>
</gene>
<evidence type="ECO:0000313" key="3">
    <source>
        <dbReference type="Proteomes" id="UP000234456"/>
    </source>
</evidence>
<proteinExistence type="predicted"/>
<reference evidence="2 3" key="1">
    <citation type="submission" date="2017-12" db="EMBL/GenBank/DDBJ databases">
        <title>Draft genome sequence of Ralstonia pickettii 52.</title>
        <authorList>
            <person name="Zheng B."/>
        </authorList>
    </citation>
    <scope>NUCLEOTIDE SEQUENCE [LARGE SCALE GENOMIC DNA]</scope>
    <source>
        <strain evidence="2 3">52</strain>
    </source>
</reference>
<dbReference type="EMBL" id="PKQE01000001">
    <property type="protein sequence ID" value="PLC43296.1"/>
    <property type="molecule type" value="Genomic_DNA"/>
</dbReference>
<name>A0A2N4TUC3_RALPI</name>
<evidence type="ECO:0000313" key="2">
    <source>
        <dbReference type="EMBL" id="PLC43296.1"/>
    </source>
</evidence>
<dbReference type="AlphaFoldDB" id="A0A2N4TUC3"/>